<evidence type="ECO:0000256" key="9">
    <source>
        <dbReference type="ARBA" id="ARBA00047885"/>
    </source>
</evidence>
<dbReference type="Proteomes" id="UP000315496">
    <property type="component" value="Chromosome 1"/>
</dbReference>
<feature type="binding site" evidence="11">
    <location>
        <position position="96"/>
    </location>
    <ligand>
        <name>S-adenosyl-L-methionine</name>
        <dbReference type="ChEBI" id="CHEBI:59789"/>
    </ligand>
</feature>
<evidence type="ECO:0000256" key="8">
    <source>
        <dbReference type="ARBA" id="ARBA00047306"/>
    </source>
</evidence>
<comment type="catalytic activity">
    <reaction evidence="8">
        <text>N-terminal L-seryl-L-prolyl-L-lysyl-[protein] + 3 S-adenosyl-L-methionine = N-terminal N,N,N-trimethyl-L-seryl-L-prolyl-L-lysyl-[protein] + 3 S-adenosyl-L-homocysteine + 3 H(+)</text>
        <dbReference type="Rhea" id="RHEA:54724"/>
        <dbReference type="Rhea" id="RHEA-COMP:13789"/>
        <dbReference type="Rhea" id="RHEA-COMP:13973"/>
        <dbReference type="ChEBI" id="CHEBI:15378"/>
        <dbReference type="ChEBI" id="CHEBI:57856"/>
        <dbReference type="ChEBI" id="CHEBI:59789"/>
        <dbReference type="ChEBI" id="CHEBI:138061"/>
        <dbReference type="ChEBI" id="CHEBI:138317"/>
        <dbReference type="EC" id="2.1.1.244"/>
    </reaction>
</comment>
<feature type="binding site" evidence="11">
    <location>
        <begin position="139"/>
        <end position="140"/>
    </location>
    <ligand>
        <name>S-adenosyl-L-methionine</name>
        <dbReference type="ChEBI" id="CHEBI:59789"/>
    </ligand>
</feature>
<dbReference type="Pfam" id="PF05891">
    <property type="entry name" value="Methyltransf_PK"/>
    <property type="match status" value="1"/>
</dbReference>
<dbReference type="VEuPathDB" id="GiardiaDB:GMRT_12266"/>
<evidence type="ECO:0000256" key="10">
    <source>
        <dbReference type="ARBA" id="ARBA00048167"/>
    </source>
</evidence>
<accession>A0A4Z1T4I5</accession>
<dbReference type="AlphaFoldDB" id="A0A4Z1T4I5"/>
<dbReference type="EC" id="2.1.1.244" evidence="5"/>
<dbReference type="SUPFAM" id="SSF53335">
    <property type="entry name" value="S-adenosyl-L-methionine-dependent methyltransferases"/>
    <property type="match status" value="1"/>
</dbReference>
<comment type="catalytic activity">
    <reaction evidence="9">
        <text>N-terminal L-prolyl-L-prolyl-L-lysyl-[protein] + 2 S-adenosyl-L-methionine = N-terminal N,N-dimethyl-L-prolyl-L-prolyl-L-lysyl-[protein] + 2 S-adenosyl-L-homocysteine + 2 H(+)</text>
        <dbReference type="Rhea" id="RHEA:54736"/>
        <dbReference type="Rhea" id="RHEA-COMP:13787"/>
        <dbReference type="Rhea" id="RHEA-COMP:13974"/>
        <dbReference type="ChEBI" id="CHEBI:15378"/>
        <dbReference type="ChEBI" id="CHEBI:57856"/>
        <dbReference type="ChEBI" id="CHEBI:59789"/>
        <dbReference type="ChEBI" id="CHEBI:138059"/>
        <dbReference type="ChEBI" id="CHEBI:138318"/>
        <dbReference type="EC" id="2.1.1.244"/>
    </reaction>
</comment>
<feature type="binding site" evidence="11">
    <location>
        <position position="160"/>
    </location>
    <ligand>
        <name>S-adenosyl-L-methionine</name>
        <dbReference type="ChEBI" id="CHEBI:59789"/>
    </ligand>
</feature>
<organism evidence="12 13">
    <name type="scientific">Giardia muris</name>
    <dbReference type="NCBI Taxonomy" id="5742"/>
    <lineage>
        <taxon>Eukaryota</taxon>
        <taxon>Metamonada</taxon>
        <taxon>Diplomonadida</taxon>
        <taxon>Hexamitidae</taxon>
        <taxon>Giardiinae</taxon>
        <taxon>Giardia</taxon>
    </lineage>
</organism>
<evidence type="ECO:0000256" key="4">
    <source>
        <dbReference type="ARBA" id="ARBA00022691"/>
    </source>
</evidence>
<comment type="catalytic activity">
    <reaction evidence="10">
        <text>N-terminal L-alanyl-L-prolyl-L-lysyl-[protein] + 3 S-adenosyl-L-methionine = N-terminal N,N,N-trimethyl-L-alanyl-L-prolyl-L-lysyl-[protein] + 3 S-adenosyl-L-homocysteine + 3 H(+)</text>
        <dbReference type="Rhea" id="RHEA:54712"/>
        <dbReference type="Rhea" id="RHEA-COMP:13785"/>
        <dbReference type="Rhea" id="RHEA-COMP:13971"/>
        <dbReference type="ChEBI" id="CHEBI:15378"/>
        <dbReference type="ChEBI" id="CHEBI:57856"/>
        <dbReference type="ChEBI" id="CHEBI:59789"/>
        <dbReference type="ChEBI" id="CHEBI:138057"/>
        <dbReference type="ChEBI" id="CHEBI:138315"/>
        <dbReference type="EC" id="2.1.1.244"/>
    </reaction>
</comment>
<dbReference type="CDD" id="cd02440">
    <property type="entry name" value="AdoMet_MTases"/>
    <property type="match status" value="1"/>
</dbReference>
<proteinExistence type="inferred from homology"/>
<evidence type="ECO:0000256" key="2">
    <source>
        <dbReference type="ARBA" id="ARBA00022603"/>
    </source>
</evidence>
<dbReference type="GO" id="GO:0005737">
    <property type="term" value="C:cytoplasm"/>
    <property type="evidence" value="ECO:0007669"/>
    <property type="project" value="TreeGrafter"/>
</dbReference>
<dbReference type="PIRSF" id="PIRSF016958">
    <property type="entry name" value="DUF858_MeTrfase_lik"/>
    <property type="match status" value="1"/>
</dbReference>
<dbReference type="InterPro" id="IPR008576">
    <property type="entry name" value="MeTrfase_NTM1"/>
</dbReference>
<protein>
    <recommendedName>
        <fullName evidence="6">Alpha N-terminal protein methyltransferase 1</fullName>
        <ecNumber evidence="5">2.1.1.244</ecNumber>
    </recommendedName>
    <alternativeName>
        <fullName evidence="7">X-Pro-Lys N-terminal protein methyltransferase 1</fullName>
    </alternativeName>
</protein>
<keyword evidence="4 11" id="KW-0949">S-adenosyl-L-methionine</keyword>
<gene>
    <name evidence="12" type="ORF">GMRT_12266</name>
</gene>
<dbReference type="PANTHER" id="PTHR12753">
    <property type="entry name" value="AD-003 - RELATED"/>
    <property type="match status" value="1"/>
</dbReference>
<dbReference type="GO" id="GO:0071885">
    <property type="term" value="F:N-terminal protein N-methyltransferase activity"/>
    <property type="evidence" value="ECO:0007669"/>
    <property type="project" value="UniProtKB-EC"/>
</dbReference>
<reference evidence="12 13" key="1">
    <citation type="submission" date="2019-05" db="EMBL/GenBank/DDBJ databases">
        <title>The compact genome of Giardia muris reveals important steps in the evolution of intestinal protozoan parasites.</title>
        <authorList>
            <person name="Xu F."/>
            <person name="Jimenez-Gonzalez A."/>
            <person name="Einarsson E."/>
            <person name="Astvaldsson A."/>
            <person name="Peirasmaki D."/>
            <person name="Eckmann L."/>
            <person name="Andersson J.O."/>
            <person name="Svard S.G."/>
            <person name="Jerlstrom-Hultqvist J."/>
        </authorList>
    </citation>
    <scope>NUCLEOTIDE SEQUENCE [LARGE SCALE GENOMIC DNA]</scope>
    <source>
        <strain evidence="12 13">Roberts-Thomson</strain>
    </source>
</reference>
<evidence type="ECO:0000256" key="7">
    <source>
        <dbReference type="ARBA" id="ARBA00043129"/>
    </source>
</evidence>
<evidence type="ECO:0000256" key="3">
    <source>
        <dbReference type="ARBA" id="ARBA00022679"/>
    </source>
</evidence>
<keyword evidence="3 12" id="KW-0808">Transferase</keyword>
<dbReference type="Gene3D" id="3.40.50.150">
    <property type="entry name" value="Vaccinia Virus protein VP39"/>
    <property type="match status" value="1"/>
</dbReference>
<comment type="similarity">
    <text evidence="1">Belongs to the methyltransferase superfamily. NTM1 family.</text>
</comment>
<comment type="caution">
    <text evidence="12">The sequence shown here is derived from an EMBL/GenBank/DDBJ whole genome shotgun (WGS) entry which is preliminary data.</text>
</comment>
<dbReference type="PANTHER" id="PTHR12753:SF0">
    <property type="entry name" value="ALPHA N-TERMINAL PROTEIN METHYLTRANSFERASE 1"/>
    <property type="match status" value="1"/>
</dbReference>
<dbReference type="EMBL" id="VDLU01000001">
    <property type="protein sequence ID" value="TNJ30578.1"/>
    <property type="molecule type" value="Genomic_DNA"/>
</dbReference>
<evidence type="ECO:0000313" key="13">
    <source>
        <dbReference type="Proteomes" id="UP000315496"/>
    </source>
</evidence>
<evidence type="ECO:0000256" key="5">
    <source>
        <dbReference type="ARBA" id="ARBA00039112"/>
    </source>
</evidence>
<dbReference type="GO" id="GO:0032259">
    <property type="term" value="P:methylation"/>
    <property type="evidence" value="ECO:0007669"/>
    <property type="project" value="UniProtKB-KW"/>
</dbReference>
<evidence type="ECO:0000313" key="12">
    <source>
        <dbReference type="EMBL" id="TNJ30578.1"/>
    </source>
</evidence>
<sequence length="254" mass="28043">MTVPLQAFASCLGVGNDGESLQYGDIIAFMNTPYWYKACSSWYTDCVEPTIDGMLGGLSYVHEGDVAWSKTKLQELATKGIIRTNSCIDCGGGIGRVATFALAPIFEHVDLMEGCQAFVEASSKNFAKDALRNRFVAPLQDIDAVRNVIKDRKYDVVFLQWITGHLTDTDVVAFLRFAITDLLLPGGKILLKDNCLPEGFAFDEQDVNLLRSEPMIRALCEAAGCTILSACSQDTWPKGLYPIRFFVIEQTITE</sequence>
<keyword evidence="2 12" id="KW-0489">Methyltransferase</keyword>
<evidence type="ECO:0000256" key="6">
    <source>
        <dbReference type="ARBA" id="ARBA00039449"/>
    </source>
</evidence>
<feature type="binding site" evidence="11">
    <location>
        <position position="91"/>
    </location>
    <ligand>
        <name>S-adenosyl-L-methionine</name>
        <dbReference type="ChEBI" id="CHEBI:59789"/>
    </ligand>
</feature>
<evidence type="ECO:0000256" key="11">
    <source>
        <dbReference type="PIRSR" id="PIRSR016958-1"/>
    </source>
</evidence>
<evidence type="ECO:0000256" key="1">
    <source>
        <dbReference type="ARBA" id="ARBA00009059"/>
    </source>
</evidence>
<name>A0A4Z1T4I5_GIAMU</name>
<dbReference type="InterPro" id="IPR029063">
    <property type="entry name" value="SAM-dependent_MTases_sf"/>
</dbReference>
<keyword evidence="13" id="KW-1185">Reference proteome</keyword>
<dbReference type="OrthoDB" id="1298661at2759"/>